<reference evidence="22" key="1">
    <citation type="journal article" date="2013" name="Virology">
        <title>An essential fifth coding ORF in the sobemoviruses.</title>
        <authorList>
            <person name="Ling R."/>
            <person name="Pate A.E."/>
            <person name="Carr J.P."/>
            <person name="Firth A.E."/>
        </authorList>
    </citation>
    <scope>NUCLEOTIDE SEQUENCE</scope>
    <source>
        <strain evidence="22">TRoV-2</strain>
    </source>
</reference>
<dbReference type="InterPro" id="IPR001795">
    <property type="entry name" value="RNA-dir_pol_luteovirus"/>
</dbReference>
<dbReference type="GO" id="GO:0033644">
    <property type="term" value="C:host cell membrane"/>
    <property type="evidence" value="ECO:0007669"/>
    <property type="project" value="UniProtKB-SubCell"/>
</dbReference>
<comment type="catalytic activity">
    <reaction evidence="17">
        <text>RNA(n) + a ribonucleoside 5'-triphosphate = RNA(n+1) + diphosphate</text>
        <dbReference type="Rhea" id="RHEA:21248"/>
        <dbReference type="Rhea" id="RHEA-COMP:14527"/>
        <dbReference type="Rhea" id="RHEA-COMP:17342"/>
        <dbReference type="ChEBI" id="CHEBI:33019"/>
        <dbReference type="ChEBI" id="CHEBI:61557"/>
        <dbReference type="ChEBI" id="CHEBI:140395"/>
        <dbReference type="EC" id="2.7.7.48"/>
    </reaction>
</comment>
<feature type="transmembrane region" description="Helical" evidence="19">
    <location>
        <begin position="36"/>
        <end position="57"/>
    </location>
</feature>
<dbReference type="SUPFAM" id="SSF50494">
    <property type="entry name" value="Trypsin-like serine proteases"/>
    <property type="match status" value="1"/>
</dbReference>
<dbReference type="Pfam" id="PF02123">
    <property type="entry name" value="RdRP_4"/>
    <property type="match status" value="1"/>
</dbReference>
<dbReference type="InterPro" id="IPR043504">
    <property type="entry name" value="Peptidase_S1_PA_chymotrypsin"/>
</dbReference>
<dbReference type="GO" id="GO:0075523">
    <property type="term" value="P:viral translational frameshifting"/>
    <property type="evidence" value="ECO:0007669"/>
    <property type="project" value="UniProtKB-KW"/>
</dbReference>
<evidence type="ECO:0000256" key="16">
    <source>
        <dbReference type="ARBA" id="ARBA00029410"/>
    </source>
</evidence>
<dbReference type="GO" id="GO:0016020">
    <property type="term" value="C:membrane"/>
    <property type="evidence" value="ECO:0007669"/>
    <property type="project" value="InterPro"/>
</dbReference>
<comment type="subcellular location">
    <subcellularLocation>
        <location evidence="1">Host membrane</location>
        <topology evidence="1">Multi-pass membrane protein</topology>
    </subcellularLocation>
</comment>
<keyword evidence="9" id="KW-0688">Ribosomal frameshifting</keyword>
<feature type="transmembrane region" description="Helical" evidence="19">
    <location>
        <begin position="7"/>
        <end position="30"/>
    </location>
</feature>
<keyword evidence="10" id="KW-0378">Hydrolase</keyword>
<evidence type="ECO:0000256" key="11">
    <source>
        <dbReference type="ARBA" id="ARBA00022825"/>
    </source>
</evidence>
<evidence type="ECO:0000256" key="4">
    <source>
        <dbReference type="ARBA" id="ARBA00022670"/>
    </source>
</evidence>
<evidence type="ECO:0000256" key="13">
    <source>
        <dbReference type="ARBA" id="ARBA00022953"/>
    </source>
</evidence>
<evidence type="ECO:0000256" key="7">
    <source>
        <dbReference type="ARBA" id="ARBA00022695"/>
    </source>
</evidence>
<evidence type="ECO:0000256" key="3">
    <source>
        <dbReference type="ARBA" id="ARBA00022520"/>
    </source>
</evidence>
<keyword evidence="2" id="KW-0696">RNA-directed RNA polymerase</keyword>
<dbReference type="PROSITE" id="PS51868">
    <property type="entry name" value="PEPTIDASE_S39"/>
    <property type="match status" value="1"/>
</dbReference>
<evidence type="ECO:0000256" key="18">
    <source>
        <dbReference type="SAM" id="MobiDB-lite"/>
    </source>
</evidence>
<dbReference type="InterPro" id="IPR009003">
    <property type="entry name" value="Peptidase_S1_PA"/>
</dbReference>
<dbReference type="PROSITE" id="PS50507">
    <property type="entry name" value="RDRP_SSRNA_POS"/>
    <property type="match status" value="1"/>
</dbReference>
<evidence type="ECO:0000256" key="6">
    <source>
        <dbReference type="ARBA" id="ARBA00022692"/>
    </source>
</evidence>
<name>S4YZU9_9VIRU</name>
<evidence type="ECO:0000256" key="10">
    <source>
        <dbReference type="ARBA" id="ARBA00022801"/>
    </source>
</evidence>
<dbReference type="GO" id="GO:0006508">
    <property type="term" value="P:proteolysis"/>
    <property type="evidence" value="ECO:0007669"/>
    <property type="project" value="UniProtKB-KW"/>
</dbReference>
<evidence type="ECO:0000256" key="2">
    <source>
        <dbReference type="ARBA" id="ARBA00022484"/>
    </source>
</evidence>
<dbReference type="InterPro" id="IPR007094">
    <property type="entry name" value="RNA-dir_pol_PSvirus"/>
</dbReference>
<dbReference type="PRINTS" id="PR00914">
    <property type="entry name" value="LVIRUSRNAPOL"/>
</dbReference>
<evidence type="ECO:0000313" key="22">
    <source>
        <dbReference type="EMBL" id="AGP50166.1"/>
    </source>
</evidence>
<keyword evidence="12" id="KW-1043">Host membrane</keyword>
<evidence type="ECO:0000256" key="8">
    <source>
        <dbReference type="ARBA" id="ARBA00022741"/>
    </source>
</evidence>
<feature type="domain" description="RdRp catalytic" evidence="20">
    <location>
        <begin position="680"/>
        <end position="794"/>
    </location>
</feature>
<feature type="region of interest" description="Disordered" evidence="18">
    <location>
        <begin position="878"/>
        <end position="901"/>
    </location>
</feature>
<evidence type="ECO:0000259" key="20">
    <source>
        <dbReference type="PROSITE" id="PS50507"/>
    </source>
</evidence>
<evidence type="ECO:0000256" key="5">
    <source>
        <dbReference type="ARBA" id="ARBA00022679"/>
    </source>
</evidence>
<sequence>MLSLRSIVKLIVAVLNIMFVATIGVCTRMLAPEMPINWNLVALLLAPVLVLTASELLTELRKRMVHTVKEEDLPVPLSLDSTPRFDPIYGITSTVTVDGKVHQVVIQPEYWHLVSPNRSQDGNKETVCIDRMSTVTPAGKEPPSLVTLKVGDRVVGMGSRVSWGGNTYLLTAAHVCALHKEIYIYKNAVGTPLGVGWTRRYGATHKTADFTLIEVPPTVWAKLGVKAASLQPLNKLSVVTVYSANSSTVITSSSSRAVTQEYRHVIIHSCNTTAGTSGSPLYSGDNVVGVHLGTEVTMQSNRASNVGLILGAFHESIISQGTLSEISVDEAADRDYDFMDFNVEGLGRLSMGKGEFYLQNNRGTTIEEIRKKGRKIWTEDFDSDSDDGIFETLPVSSLNLPAGERRDCLLALLEFGNYQWKQGHVTEDGIGLKEVGKSGVTFSEPKKKGTKAITEAFSREVPEVANYAWPQRGSKAERKSLYLQASRFRRTEEPSGIGEVVERLLTEYPATNCPPEFKGRWDYQDIYEFVTNVARSSDINGKASPGVPLSSIAAKNEVLVTRHLDFLVHAVVQRLFHLSDEILPEKPSPEWLVSQGYCDPVRVFVKQEPHPMRKLDEGRVRLISSVSLVDQLVERVLFGRQNRKEITQWKSIPSKPGMGLSLTEQMKSVFEQVSSLAASREAAEADISGFDWSVQEWELNLDLEVRLRLGNFPPKLELAARNRFKCFMNSVFQLSNGELISQVSPGLMKSGSYCTSSTNSRIRVAMAYLIGSPWCIAMGDDSVEGYVTNAREKYESLGHICKDYLVCQKKKGELDGFNFCSHWISRSHSYLDSVGKTLYRFLESSNEDLEILEAELGTHPRWGEIVSKLELVGRIRAKQNEERGQGPNEEPTAKGPKEENSIWQDECSGYTHMGSGFDWYRNAGWSTVN</sequence>
<keyword evidence="13" id="KW-0693">Viral RNA replication</keyword>
<evidence type="ECO:0000256" key="9">
    <source>
        <dbReference type="ARBA" id="ARBA00022758"/>
    </source>
</evidence>
<protein>
    <submittedName>
        <fullName evidence="22">Polyprotein P2ab</fullName>
    </submittedName>
</protein>
<dbReference type="EMBL" id="KC778721">
    <property type="protein sequence ID" value="AGP50166.1"/>
    <property type="molecule type" value="Genomic_RNA"/>
</dbReference>
<keyword evidence="3" id="KW-0191">Covalent protein-RNA linkage</keyword>
<keyword evidence="7" id="KW-0548">Nucleotidyltransferase</keyword>
<dbReference type="Gene3D" id="2.40.10.10">
    <property type="entry name" value="Trypsin-like serine proteases"/>
    <property type="match status" value="2"/>
</dbReference>
<dbReference type="GO" id="GO:0006351">
    <property type="term" value="P:DNA-templated transcription"/>
    <property type="evidence" value="ECO:0007669"/>
    <property type="project" value="InterPro"/>
</dbReference>
<evidence type="ECO:0000256" key="12">
    <source>
        <dbReference type="ARBA" id="ARBA00022870"/>
    </source>
</evidence>
<keyword evidence="6 19" id="KW-0812">Transmembrane</keyword>
<dbReference type="GO" id="GO:0004252">
    <property type="term" value="F:serine-type endopeptidase activity"/>
    <property type="evidence" value="ECO:0007669"/>
    <property type="project" value="InterPro"/>
</dbReference>
<keyword evidence="14 19" id="KW-1133">Transmembrane helix</keyword>
<keyword evidence="15 19" id="KW-0472">Membrane</keyword>
<evidence type="ECO:0000256" key="15">
    <source>
        <dbReference type="ARBA" id="ARBA00023136"/>
    </source>
</evidence>
<dbReference type="InterPro" id="IPR000382">
    <property type="entry name" value="Peptidase_S39B_luteovirus"/>
</dbReference>
<dbReference type="GO" id="GO:0003723">
    <property type="term" value="F:RNA binding"/>
    <property type="evidence" value="ECO:0007669"/>
    <property type="project" value="InterPro"/>
</dbReference>
<feature type="compositionally biased region" description="Basic and acidic residues" evidence="18">
    <location>
        <begin position="891"/>
        <end position="900"/>
    </location>
</feature>
<keyword evidence="11" id="KW-0720">Serine protease</keyword>
<evidence type="ECO:0000256" key="1">
    <source>
        <dbReference type="ARBA" id="ARBA00004301"/>
    </source>
</evidence>
<keyword evidence="5" id="KW-0808">Transferase</keyword>
<dbReference type="GO" id="GO:0003968">
    <property type="term" value="F:RNA-directed RNA polymerase activity"/>
    <property type="evidence" value="ECO:0007669"/>
    <property type="project" value="UniProtKB-KW"/>
</dbReference>
<evidence type="ECO:0000259" key="21">
    <source>
        <dbReference type="PROSITE" id="PS51868"/>
    </source>
</evidence>
<comment type="function">
    <text evidence="16">Covalently attached to the 5' extremity of the genomic and subgenomic RNAs. It may serve as a primer for the replicase.</text>
</comment>
<proteinExistence type="predicted"/>
<evidence type="ECO:0000256" key="14">
    <source>
        <dbReference type="ARBA" id="ARBA00022989"/>
    </source>
</evidence>
<dbReference type="CDD" id="cd23180">
    <property type="entry name" value="ps-ssRNAv_Solemoviridae_RdRp"/>
    <property type="match status" value="1"/>
</dbReference>
<feature type="domain" description="Peptidase S39" evidence="21">
    <location>
        <begin position="129"/>
        <end position="320"/>
    </location>
</feature>
<evidence type="ECO:0000256" key="17">
    <source>
        <dbReference type="ARBA" id="ARBA00048744"/>
    </source>
</evidence>
<dbReference type="Pfam" id="PF02122">
    <property type="entry name" value="Peptidase_S39"/>
    <property type="match status" value="1"/>
</dbReference>
<dbReference type="SUPFAM" id="SSF56672">
    <property type="entry name" value="DNA/RNA polymerases"/>
    <property type="match status" value="1"/>
</dbReference>
<accession>S4YZU9</accession>
<evidence type="ECO:0000256" key="19">
    <source>
        <dbReference type="SAM" id="Phobius"/>
    </source>
</evidence>
<dbReference type="InterPro" id="IPR043502">
    <property type="entry name" value="DNA/RNA_pol_sf"/>
</dbReference>
<organism evidence="22">
    <name type="scientific">Turnip rosette virus</name>
    <dbReference type="NCBI Taxonomy" id="218923"/>
    <lineage>
        <taxon>Viruses</taxon>
        <taxon>Riboviria</taxon>
        <taxon>Orthornavirae</taxon>
        <taxon>Pisuviricota</taxon>
        <taxon>Pisoniviricetes</taxon>
        <taxon>Sobelivirales</taxon>
        <taxon>Solemoviridae</taxon>
        <taxon>Sobemovirus</taxon>
        <taxon>Sobemovirus TROV</taxon>
    </lineage>
</organism>
<dbReference type="GO" id="GO:0000166">
    <property type="term" value="F:nucleotide binding"/>
    <property type="evidence" value="ECO:0007669"/>
    <property type="project" value="UniProtKB-KW"/>
</dbReference>
<dbReference type="GO" id="GO:0039694">
    <property type="term" value="P:viral RNA genome replication"/>
    <property type="evidence" value="ECO:0007669"/>
    <property type="project" value="InterPro"/>
</dbReference>
<keyword evidence="8" id="KW-0547">Nucleotide-binding</keyword>
<keyword evidence="4" id="KW-0645">Protease</keyword>